<dbReference type="InterPro" id="IPR036770">
    <property type="entry name" value="Ankyrin_rpt-contain_sf"/>
</dbReference>
<dbReference type="Gene3D" id="1.25.40.20">
    <property type="entry name" value="Ankyrin repeat-containing domain"/>
    <property type="match status" value="1"/>
</dbReference>
<dbReference type="SMART" id="SM00369">
    <property type="entry name" value="LRR_TYP"/>
    <property type="match status" value="6"/>
</dbReference>
<evidence type="ECO:0000313" key="4">
    <source>
        <dbReference type="EMBL" id="CAI62562.1"/>
    </source>
</evidence>
<evidence type="ECO:0000256" key="1">
    <source>
        <dbReference type="ARBA" id="ARBA00022614"/>
    </source>
</evidence>
<dbReference type="SUPFAM" id="SSF48403">
    <property type="entry name" value="Ankyrin repeat"/>
    <property type="match status" value="1"/>
</dbReference>
<feature type="non-terminal residue" evidence="4">
    <location>
        <position position="288"/>
    </location>
</feature>
<organism evidence="4">
    <name type="scientific">Nyctotherus ovalis</name>
    <name type="common">Ciliate protozoan</name>
    <dbReference type="NCBI Taxonomy" id="70075"/>
    <lineage>
        <taxon>Eukaryota</taxon>
        <taxon>Sar</taxon>
        <taxon>Alveolata</taxon>
        <taxon>Ciliophora</taxon>
        <taxon>Intramacronucleata</taxon>
        <taxon>Armophorea</taxon>
        <taxon>Clevelandellida</taxon>
        <taxon>Nyctotheridae</taxon>
        <taxon>Nyctotherus</taxon>
    </lineage>
</organism>
<evidence type="ECO:0000259" key="3">
    <source>
        <dbReference type="Pfam" id="PF23598"/>
    </source>
</evidence>
<keyword evidence="1" id="KW-0433">Leucine-rich repeat</keyword>
<dbReference type="PANTHER" id="PTHR48051">
    <property type="match status" value="1"/>
</dbReference>
<reference evidence="4" key="1">
    <citation type="submission" date="2004-12" db="EMBL/GenBank/DDBJ databases">
        <authorList>
            <person name="van Hoek A.H."/>
        </authorList>
    </citation>
    <scope>NUCLEOTIDE SEQUENCE</scope>
</reference>
<dbReference type="PROSITE" id="PS51450">
    <property type="entry name" value="LRR"/>
    <property type="match status" value="2"/>
</dbReference>
<dbReference type="InterPro" id="IPR050216">
    <property type="entry name" value="LRR_domain-containing"/>
</dbReference>
<dbReference type="Gene3D" id="3.80.10.10">
    <property type="entry name" value="Ribonuclease Inhibitor"/>
    <property type="match status" value="2"/>
</dbReference>
<accession>Q3LDS2</accession>
<dbReference type="EMBL" id="AJ871351">
    <property type="protein sequence ID" value="CAI62562.1"/>
    <property type="molecule type" value="Genomic_DNA"/>
</dbReference>
<dbReference type="InterPro" id="IPR001611">
    <property type="entry name" value="Leu-rich_rpt"/>
</dbReference>
<dbReference type="AlphaFoldDB" id="Q3LDS2"/>
<dbReference type="PANTHER" id="PTHR48051:SF1">
    <property type="entry name" value="RAS SUPPRESSOR PROTEIN 1"/>
    <property type="match status" value="1"/>
</dbReference>
<sequence length="288" mass="32431">MKGNMQLEIKNPKKSFTQFRLSEKGLEEVPNEQIMASSKMKLVTLMDLSKNSIMEITDSFLANFNHLQVLELQHNKLVSLNSNISQLKNIRIMKLDDNQLSSLPVALGLLSRLEVLTISKNSLLSIPMSVSKLAATLRKLDLSFNSLRFLPPEIGCLTNLQELYINHNEFTALPCTLPNLTNLREFGLDWLCYSPFKVCNAKEFVLKSVMDSFTALSSKAASEDRFECGCLEFIQQLSHGTFNPNEQDANSKSTALHTACLENHCSVLSALLKEQHRPRLSPTKIELQ</sequence>
<dbReference type="InterPro" id="IPR003591">
    <property type="entry name" value="Leu-rich_rpt_typical-subtyp"/>
</dbReference>
<name>Q3LDS2_NYCOV</name>
<dbReference type="InterPro" id="IPR055414">
    <property type="entry name" value="LRR_R13L4/SHOC2-like"/>
</dbReference>
<feature type="domain" description="Disease resistance R13L4/SHOC-2-like LRR" evidence="3">
    <location>
        <begin position="60"/>
        <end position="216"/>
    </location>
</feature>
<dbReference type="InterPro" id="IPR032675">
    <property type="entry name" value="LRR_dom_sf"/>
</dbReference>
<dbReference type="GO" id="GO:0005737">
    <property type="term" value="C:cytoplasm"/>
    <property type="evidence" value="ECO:0007669"/>
    <property type="project" value="TreeGrafter"/>
</dbReference>
<dbReference type="Pfam" id="PF23598">
    <property type="entry name" value="LRR_14"/>
    <property type="match status" value="1"/>
</dbReference>
<evidence type="ECO:0000256" key="2">
    <source>
        <dbReference type="ARBA" id="ARBA00022737"/>
    </source>
</evidence>
<protein>
    <submittedName>
        <fullName evidence="4">Adenylate cyclase</fullName>
    </submittedName>
</protein>
<proteinExistence type="predicted"/>
<reference evidence="4" key="2">
    <citation type="journal article" date="2005" name="Nature">
        <title>An anaerobic mitochondrion that produces hydrogen.</title>
        <authorList>
            <person name="Boxma B."/>
            <person name="de Graaf R.M."/>
            <person name="van der Staay G.W.M."/>
            <person name="van Alen T.A."/>
            <person name="Ricard G."/>
            <person name="Gabaldon T."/>
            <person name="van Hoek A.H.A.M."/>
            <person name="Moon-van der Staay S.Y."/>
            <person name="Koopman W.J.H."/>
            <person name="van Hellemond J.J."/>
            <person name="Tielens A.G.M."/>
            <person name="Friedrich T."/>
            <person name="Veenhuis M."/>
            <person name="Huynen M.A."/>
            <person name="Hackstein J.H.P."/>
        </authorList>
    </citation>
    <scope>NUCLEOTIDE SEQUENCE</scope>
</reference>
<keyword evidence="2" id="KW-0677">Repeat</keyword>
<dbReference type="SUPFAM" id="SSF52058">
    <property type="entry name" value="L domain-like"/>
    <property type="match status" value="1"/>
</dbReference>